<evidence type="ECO:0000256" key="4">
    <source>
        <dbReference type="SAM" id="Coils"/>
    </source>
</evidence>
<dbReference type="SMART" id="SM00382">
    <property type="entry name" value="AAA"/>
    <property type="match status" value="2"/>
</dbReference>
<gene>
    <name evidence="7" type="ORF">AMURIS_04837</name>
</gene>
<keyword evidence="4" id="KW-0175">Coiled coil</keyword>
<reference evidence="7 8" key="1">
    <citation type="submission" date="2018-01" db="EMBL/GenBank/DDBJ databases">
        <authorList>
            <person name="Gaut B.S."/>
            <person name="Morton B.R."/>
            <person name="Clegg M.T."/>
            <person name="Duvall M.R."/>
        </authorList>
    </citation>
    <scope>NUCLEOTIDE SEQUENCE [LARGE SCALE GENOMIC DNA]</scope>
    <source>
        <strain evidence="7">GP69</strain>
    </source>
</reference>
<dbReference type="RefSeq" id="WP_242982595.1">
    <property type="nucleotide sequence ID" value="NZ_JANJZD010000041.1"/>
</dbReference>
<dbReference type="CDD" id="cd03221">
    <property type="entry name" value="ABCF_EF-3"/>
    <property type="match status" value="1"/>
</dbReference>
<dbReference type="PANTHER" id="PTHR19211:SF14">
    <property type="entry name" value="ATP-BINDING CASSETTE SUB-FAMILY F MEMBER 1"/>
    <property type="match status" value="1"/>
</dbReference>
<evidence type="ECO:0000256" key="3">
    <source>
        <dbReference type="ARBA" id="ARBA00022840"/>
    </source>
</evidence>
<evidence type="ECO:0000313" key="8">
    <source>
        <dbReference type="Proteomes" id="UP000236311"/>
    </source>
</evidence>
<evidence type="ECO:0000259" key="6">
    <source>
        <dbReference type="PROSITE" id="PS50893"/>
    </source>
</evidence>
<feature type="region of interest" description="Disordered" evidence="5">
    <location>
        <begin position="332"/>
        <end position="378"/>
    </location>
</feature>
<dbReference type="Gene3D" id="3.40.50.300">
    <property type="entry name" value="P-loop containing nucleotide triphosphate hydrolases"/>
    <property type="match status" value="2"/>
</dbReference>
<feature type="coiled-coil region" evidence="4">
    <location>
        <begin position="217"/>
        <end position="251"/>
    </location>
</feature>
<evidence type="ECO:0000256" key="2">
    <source>
        <dbReference type="ARBA" id="ARBA00022741"/>
    </source>
</evidence>
<feature type="compositionally biased region" description="Gly residues" evidence="5">
    <location>
        <begin position="358"/>
        <end position="368"/>
    </location>
</feature>
<dbReference type="SUPFAM" id="SSF52540">
    <property type="entry name" value="P-loop containing nucleoside triphosphate hydrolases"/>
    <property type="match status" value="2"/>
</dbReference>
<dbReference type="InterPro" id="IPR003439">
    <property type="entry name" value="ABC_transporter-like_ATP-bd"/>
</dbReference>
<dbReference type="InterPro" id="IPR050611">
    <property type="entry name" value="ABCF"/>
</dbReference>
<dbReference type="GO" id="GO:0016887">
    <property type="term" value="F:ATP hydrolysis activity"/>
    <property type="evidence" value="ECO:0007669"/>
    <property type="project" value="InterPro"/>
</dbReference>
<dbReference type="PROSITE" id="PS50893">
    <property type="entry name" value="ABC_TRANSPORTER_2"/>
    <property type="match status" value="1"/>
</dbReference>
<sequence length="556" mass="62996">MLQIKELTVTHKKDLRTIVEKFSFVLNAGQKAVLIGEEGNGKSTILKWIYSPDAIETYAEAEGSCIHTGEKLGYLPQELEPEARGKSVCEFFAEEELFWEYDPKELNDLARKLHFSPELFYSEQKMGTLSGGERVKVQLARILTGRPTILLLDEPSNDIDIETLEWLEEFIRESPLPVLYVSHDEILIERTANTVIHLEQIRRKTVCRYTVAHMSYREYMEQRETGMEKQLQEAQNDRRQENIRQEKLRRIMDKVDHDQENITRQNPSGGRLLKKKMKAVKSMERRFDREAENMTQMPEKEEAIFLKFGQDIRMPAGKVVLDFHCDRLTAGGAAEGYDRDTGRRGGESGSDGKEPRGNGSGGSGGGLEENGQEAPESEEKILAEQIDLFVKGAEKVCITGRNGAGKTTLLRRIAAELLARDDIHAAYMPQNYEELMDMSRTPVEYLCTTGEKEELTRIRTYLGSMKYTADEMSHPTAELSGGQKAKVFLLKLSLSGADVLILDEPTRNFSPLSNPVIRSVLKAYGGTIISVSHDRKYIEEVCDTVYELTPRGLLRT</sequence>
<keyword evidence="8" id="KW-1185">Reference proteome</keyword>
<proteinExistence type="predicted"/>
<dbReference type="Proteomes" id="UP000236311">
    <property type="component" value="Unassembled WGS sequence"/>
</dbReference>
<accession>A0A2K4ZNM1</accession>
<evidence type="ECO:0000256" key="1">
    <source>
        <dbReference type="ARBA" id="ARBA00022737"/>
    </source>
</evidence>
<dbReference type="InterPro" id="IPR027417">
    <property type="entry name" value="P-loop_NTPase"/>
</dbReference>
<evidence type="ECO:0000256" key="5">
    <source>
        <dbReference type="SAM" id="MobiDB-lite"/>
    </source>
</evidence>
<evidence type="ECO:0000313" key="7">
    <source>
        <dbReference type="EMBL" id="SOY32084.1"/>
    </source>
</evidence>
<dbReference type="Pfam" id="PF00005">
    <property type="entry name" value="ABC_tran"/>
    <property type="match status" value="2"/>
</dbReference>
<dbReference type="InterPro" id="IPR017871">
    <property type="entry name" value="ABC_transporter-like_CS"/>
</dbReference>
<dbReference type="EMBL" id="OFSM01000038">
    <property type="protein sequence ID" value="SOY32084.1"/>
    <property type="molecule type" value="Genomic_DNA"/>
</dbReference>
<keyword evidence="1" id="KW-0677">Repeat</keyword>
<name>A0A2K4ZNM1_9FIRM</name>
<organism evidence="7 8">
    <name type="scientific">Acetatifactor muris</name>
    <dbReference type="NCBI Taxonomy" id="879566"/>
    <lineage>
        <taxon>Bacteria</taxon>
        <taxon>Bacillati</taxon>
        <taxon>Bacillota</taxon>
        <taxon>Clostridia</taxon>
        <taxon>Lachnospirales</taxon>
        <taxon>Lachnospiraceae</taxon>
        <taxon>Acetatifactor</taxon>
    </lineage>
</organism>
<dbReference type="PROSITE" id="PS00211">
    <property type="entry name" value="ABC_TRANSPORTER_1"/>
    <property type="match status" value="2"/>
</dbReference>
<keyword evidence="3 7" id="KW-0067">ATP-binding</keyword>
<keyword evidence="2" id="KW-0547">Nucleotide-binding</keyword>
<protein>
    <submittedName>
        <fullName evidence="7">Putative ABC transporter ATP-binding protein</fullName>
    </submittedName>
</protein>
<dbReference type="GO" id="GO:0005524">
    <property type="term" value="F:ATP binding"/>
    <property type="evidence" value="ECO:0007669"/>
    <property type="project" value="UniProtKB-KW"/>
</dbReference>
<feature type="compositionally biased region" description="Basic and acidic residues" evidence="5">
    <location>
        <begin position="336"/>
        <end position="356"/>
    </location>
</feature>
<dbReference type="PANTHER" id="PTHR19211">
    <property type="entry name" value="ATP-BINDING TRANSPORT PROTEIN-RELATED"/>
    <property type="match status" value="1"/>
</dbReference>
<dbReference type="InterPro" id="IPR003593">
    <property type="entry name" value="AAA+_ATPase"/>
</dbReference>
<dbReference type="AlphaFoldDB" id="A0A2K4ZNM1"/>
<feature type="domain" description="ABC transporter" evidence="6">
    <location>
        <begin position="2"/>
        <end position="244"/>
    </location>
</feature>